<feature type="compositionally biased region" description="Polar residues" evidence="5">
    <location>
        <begin position="34"/>
        <end position="50"/>
    </location>
</feature>
<keyword evidence="3 6" id="KW-1133">Transmembrane helix</keyword>
<reference evidence="8 9" key="1">
    <citation type="journal article" date="2012" name="Science">
        <title>The Paleozoic origin of enzymatic lignin decomposition reconstructed from 31 fungal genomes.</title>
        <authorList>
            <person name="Floudas D."/>
            <person name="Binder M."/>
            <person name="Riley R."/>
            <person name="Barry K."/>
            <person name="Blanchette R.A."/>
            <person name="Henrissat B."/>
            <person name="Martinez A.T."/>
            <person name="Otillar R."/>
            <person name="Spatafora J.W."/>
            <person name="Yadav J.S."/>
            <person name="Aerts A."/>
            <person name="Benoit I."/>
            <person name="Boyd A."/>
            <person name="Carlson A."/>
            <person name="Copeland A."/>
            <person name="Coutinho P.M."/>
            <person name="de Vries R.P."/>
            <person name="Ferreira P."/>
            <person name="Findley K."/>
            <person name="Foster B."/>
            <person name="Gaskell J."/>
            <person name="Glotzer D."/>
            <person name="Gorecki P."/>
            <person name="Heitman J."/>
            <person name="Hesse C."/>
            <person name="Hori C."/>
            <person name="Igarashi K."/>
            <person name="Jurgens J.A."/>
            <person name="Kallen N."/>
            <person name="Kersten P."/>
            <person name="Kohler A."/>
            <person name="Kuees U."/>
            <person name="Kumar T.K.A."/>
            <person name="Kuo A."/>
            <person name="LaButti K."/>
            <person name="Larrondo L.F."/>
            <person name="Lindquist E."/>
            <person name="Ling A."/>
            <person name="Lombard V."/>
            <person name="Lucas S."/>
            <person name="Lundell T."/>
            <person name="Martin R."/>
            <person name="McLaughlin D.J."/>
            <person name="Morgenstern I."/>
            <person name="Morin E."/>
            <person name="Murat C."/>
            <person name="Nagy L.G."/>
            <person name="Nolan M."/>
            <person name="Ohm R.A."/>
            <person name="Patyshakuliyeva A."/>
            <person name="Rokas A."/>
            <person name="Ruiz-Duenas F.J."/>
            <person name="Sabat G."/>
            <person name="Salamov A."/>
            <person name="Samejima M."/>
            <person name="Schmutz J."/>
            <person name="Slot J.C."/>
            <person name="St John F."/>
            <person name="Stenlid J."/>
            <person name="Sun H."/>
            <person name="Sun S."/>
            <person name="Syed K."/>
            <person name="Tsang A."/>
            <person name="Wiebenga A."/>
            <person name="Young D."/>
            <person name="Pisabarro A."/>
            <person name="Eastwood D.C."/>
            <person name="Martin F."/>
            <person name="Cullen D."/>
            <person name="Grigoriev I.V."/>
            <person name="Hibbett D.S."/>
        </authorList>
    </citation>
    <scope>NUCLEOTIDE SEQUENCE [LARGE SCALE GENOMIC DNA]</scope>
    <source>
        <strain evidence="8 9">DJM-731 SS1</strain>
    </source>
</reference>
<dbReference type="CDD" id="cd17502">
    <property type="entry name" value="MFS_Azr1_MDR_like"/>
    <property type="match status" value="1"/>
</dbReference>
<evidence type="ECO:0000256" key="2">
    <source>
        <dbReference type="ARBA" id="ARBA00022692"/>
    </source>
</evidence>
<accession>M5G792</accession>
<feature type="transmembrane region" description="Helical" evidence="6">
    <location>
        <begin position="96"/>
        <end position="121"/>
    </location>
</feature>
<dbReference type="EMBL" id="JH795855">
    <property type="protein sequence ID" value="EJU06106.1"/>
    <property type="molecule type" value="Genomic_DNA"/>
</dbReference>
<keyword evidence="2 6" id="KW-0812">Transmembrane</keyword>
<dbReference type="OMA" id="WVIDAYA"/>
<feature type="transmembrane region" description="Helical" evidence="6">
    <location>
        <begin position="189"/>
        <end position="209"/>
    </location>
</feature>
<dbReference type="PRINTS" id="PR01036">
    <property type="entry name" value="TCRTETB"/>
</dbReference>
<dbReference type="InterPro" id="IPR036259">
    <property type="entry name" value="MFS_trans_sf"/>
</dbReference>
<sequence>MPAYPSTSGDAGLQPPSATQSMQDERTPDPEPTVVNTPMVSTADLRTTGLSEKAKAAHDDEPRKSEDMDIRKEGPVQAISAFEIPDDKRYLKGSRLFFAFSAMLLSIFLVALDQTITATAIPRIASDFNSLDSITWIASGYFLTQAGFLMLYGQLLIIAPTKWVYITAITIFELGSLICGVAPNVNVLIFGRAFAGIGAAGIFVSILSIIAQITRLEDRPLLFGSFGAVFAVSSVIGPLLGGAFSDHVTWRWCFYINLPIGAISIGVILLIIDARPAIGSDATDGMTTFQRWLYMDWIGALLSIGMVVTLLLPLQWGGNLKPWNDKSVIALFCVFGAVLIMFIAWEWHMGPRAVLPLALFKRSTQIGTCLEAFFVMLGMLLATYYLPLQYQAKGHSATQSGIDILPFMLSVVVVAAISGAVINFTGRYWPFLFFAPLLTCIGAGLLFTLEADAPNARMIGYQILFGAGVGGALQNVVIAIQAEYHDNERMIPQATSLVTFSQLVGGVIGICIAGTIFSNQLSKELAIYAPNLPADVIQGIKDSVTVVQTLPADQQGPIIQAYVKALDYVYLIGVPGGAFGSLSALLTKNHNIKTLGVQFGAGGA</sequence>
<feature type="transmembrane region" description="Helical" evidence="6">
    <location>
        <begin position="293"/>
        <end position="316"/>
    </location>
</feature>
<dbReference type="InterPro" id="IPR020846">
    <property type="entry name" value="MFS_dom"/>
</dbReference>
<feature type="transmembrane region" description="Helical" evidence="6">
    <location>
        <begin position="221"/>
        <end position="240"/>
    </location>
</feature>
<feature type="transmembrane region" description="Helical" evidence="6">
    <location>
        <begin position="431"/>
        <end position="449"/>
    </location>
</feature>
<dbReference type="PANTHER" id="PTHR23501">
    <property type="entry name" value="MAJOR FACILITATOR SUPERFAMILY"/>
    <property type="match status" value="1"/>
</dbReference>
<dbReference type="PANTHER" id="PTHR23501:SF198">
    <property type="entry name" value="AZOLE RESISTANCE PROTEIN 1-RELATED"/>
    <property type="match status" value="1"/>
</dbReference>
<proteinExistence type="predicted"/>
<feature type="domain" description="Major facilitator superfamily (MFS) profile" evidence="7">
    <location>
        <begin position="99"/>
        <end position="604"/>
    </location>
</feature>
<feature type="compositionally biased region" description="Basic and acidic residues" evidence="5">
    <location>
        <begin position="52"/>
        <end position="69"/>
    </location>
</feature>
<dbReference type="Proteomes" id="UP000030653">
    <property type="component" value="Unassembled WGS sequence"/>
</dbReference>
<gene>
    <name evidence="8" type="ORF">DACRYDRAFT_19405</name>
</gene>
<dbReference type="OrthoDB" id="10021397at2759"/>
<feature type="transmembrane region" description="Helical" evidence="6">
    <location>
        <begin position="328"/>
        <end position="345"/>
    </location>
</feature>
<dbReference type="Pfam" id="PF07690">
    <property type="entry name" value="MFS_1"/>
    <property type="match status" value="1"/>
</dbReference>
<feature type="transmembrane region" description="Helical" evidence="6">
    <location>
        <begin position="461"/>
        <end position="482"/>
    </location>
</feature>
<keyword evidence="9" id="KW-1185">Reference proteome</keyword>
<evidence type="ECO:0000256" key="6">
    <source>
        <dbReference type="SAM" id="Phobius"/>
    </source>
</evidence>
<name>M5G792_DACPD</name>
<keyword evidence="4 6" id="KW-0472">Membrane</keyword>
<dbReference type="AlphaFoldDB" id="M5G792"/>
<evidence type="ECO:0000313" key="8">
    <source>
        <dbReference type="EMBL" id="EJU06106.1"/>
    </source>
</evidence>
<dbReference type="GeneID" id="63686556"/>
<dbReference type="PROSITE" id="PS50850">
    <property type="entry name" value="MFS"/>
    <property type="match status" value="1"/>
</dbReference>
<dbReference type="GO" id="GO:0022857">
    <property type="term" value="F:transmembrane transporter activity"/>
    <property type="evidence" value="ECO:0007669"/>
    <property type="project" value="InterPro"/>
</dbReference>
<feature type="transmembrane region" description="Helical" evidence="6">
    <location>
        <begin position="568"/>
        <end position="586"/>
    </location>
</feature>
<dbReference type="RefSeq" id="XP_040633000.1">
    <property type="nucleotide sequence ID" value="XM_040771494.1"/>
</dbReference>
<feature type="transmembrane region" description="Helical" evidence="6">
    <location>
        <begin position="404"/>
        <end position="424"/>
    </location>
</feature>
<dbReference type="HOGENOM" id="CLU_000960_22_1_1"/>
<feature type="transmembrane region" description="Helical" evidence="6">
    <location>
        <begin position="252"/>
        <end position="272"/>
    </location>
</feature>
<protein>
    <submittedName>
        <fullName evidence="8">MFS general substrate transporter</fullName>
    </submittedName>
</protein>
<evidence type="ECO:0000256" key="1">
    <source>
        <dbReference type="ARBA" id="ARBA00004141"/>
    </source>
</evidence>
<evidence type="ECO:0000313" key="9">
    <source>
        <dbReference type="Proteomes" id="UP000030653"/>
    </source>
</evidence>
<dbReference type="Gene3D" id="1.20.1720.10">
    <property type="entry name" value="Multidrug resistance protein D"/>
    <property type="match status" value="1"/>
</dbReference>
<feature type="region of interest" description="Disordered" evidence="5">
    <location>
        <begin position="1"/>
        <end position="69"/>
    </location>
</feature>
<dbReference type="Gene3D" id="1.20.1250.20">
    <property type="entry name" value="MFS general substrate transporter like domains"/>
    <property type="match status" value="1"/>
</dbReference>
<feature type="transmembrane region" description="Helical" evidence="6">
    <location>
        <begin position="366"/>
        <end position="384"/>
    </location>
</feature>
<evidence type="ECO:0000259" key="7">
    <source>
        <dbReference type="PROSITE" id="PS50850"/>
    </source>
</evidence>
<organism evidence="8 9">
    <name type="scientific">Dacryopinax primogenitus (strain DJM 731)</name>
    <name type="common">Brown rot fungus</name>
    <dbReference type="NCBI Taxonomy" id="1858805"/>
    <lineage>
        <taxon>Eukaryota</taxon>
        <taxon>Fungi</taxon>
        <taxon>Dikarya</taxon>
        <taxon>Basidiomycota</taxon>
        <taxon>Agaricomycotina</taxon>
        <taxon>Dacrymycetes</taxon>
        <taxon>Dacrymycetales</taxon>
        <taxon>Dacrymycetaceae</taxon>
        <taxon>Dacryopinax</taxon>
    </lineage>
</organism>
<evidence type="ECO:0000256" key="3">
    <source>
        <dbReference type="ARBA" id="ARBA00022989"/>
    </source>
</evidence>
<dbReference type="InterPro" id="IPR011701">
    <property type="entry name" value="MFS"/>
</dbReference>
<dbReference type="GO" id="GO:0005886">
    <property type="term" value="C:plasma membrane"/>
    <property type="evidence" value="ECO:0007669"/>
    <property type="project" value="TreeGrafter"/>
</dbReference>
<dbReference type="SUPFAM" id="SSF103473">
    <property type="entry name" value="MFS general substrate transporter"/>
    <property type="match status" value="1"/>
</dbReference>
<feature type="transmembrane region" description="Helical" evidence="6">
    <location>
        <begin position="133"/>
        <end position="151"/>
    </location>
</feature>
<comment type="subcellular location">
    <subcellularLocation>
        <location evidence="1">Membrane</location>
        <topology evidence="1">Multi-pass membrane protein</topology>
    </subcellularLocation>
</comment>
<evidence type="ECO:0000256" key="4">
    <source>
        <dbReference type="ARBA" id="ARBA00023136"/>
    </source>
</evidence>
<feature type="transmembrane region" description="Helical" evidence="6">
    <location>
        <begin position="163"/>
        <end position="183"/>
    </location>
</feature>
<feature type="transmembrane region" description="Helical" evidence="6">
    <location>
        <begin position="494"/>
        <end position="517"/>
    </location>
</feature>
<evidence type="ECO:0000256" key="5">
    <source>
        <dbReference type="SAM" id="MobiDB-lite"/>
    </source>
</evidence>